<dbReference type="FunFam" id="3.40.50.300:FF:000913">
    <property type="entry name" value="ABC multidrug transporter SitT"/>
    <property type="match status" value="1"/>
</dbReference>
<dbReference type="Proteomes" id="UP000007963">
    <property type="component" value="Unassembled WGS sequence"/>
</dbReference>
<accession>Q0CDR3</accession>
<dbReference type="EMBL" id="CH476605">
    <property type="protein sequence ID" value="EAU31344.1"/>
    <property type="molecule type" value="Genomic_DNA"/>
</dbReference>
<reference evidence="13" key="1">
    <citation type="submission" date="2005-09" db="EMBL/GenBank/DDBJ databases">
        <title>Annotation of the Aspergillus terreus NIH2624 genome.</title>
        <authorList>
            <person name="Birren B.W."/>
            <person name="Lander E.S."/>
            <person name="Galagan J.E."/>
            <person name="Nusbaum C."/>
            <person name="Devon K."/>
            <person name="Henn M."/>
            <person name="Ma L.-J."/>
            <person name="Jaffe D.B."/>
            <person name="Butler J."/>
            <person name="Alvarez P."/>
            <person name="Gnerre S."/>
            <person name="Grabherr M."/>
            <person name="Kleber M."/>
            <person name="Mauceli E.W."/>
            <person name="Brockman W."/>
            <person name="Rounsley S."/>
            <person name="Young S.K."/>
            <person name="LaButti K."/>
            <person name="Pushparaj V."/>
            <person name="DeCaprio D."/>
            <person name="Crawford M."/>
            <person name="Koehrsen M."/>
            <person name="Engels R."/>
            <person name="Montgomery P."/>
            <person name="Pearson M."/>
            <person name="Howarth C."/>
            <person name="Larson L."/>
            <person name="Luoma S."/>
            <person name="White J."/>
            <person name="Alvarado L."/>
            <person name="Kodira C.D."/>
            <person name="Zeng Q."/>
            <person name="Oleary S."/>
            <person name="Yandava C."/>
            <person name="Denning D.W."/>
            <person name="Nierman W.C."/>
            <person name="Milne T."/>
            <person name="Madden K."/>
        </authorList>
    </citation>
    <scope>NUCLEOTIDE SEQUENCE [LARGE SCALE GENOMIC DNA]</scope>
    <source>
        <strain evidence="13">NIH 2624 / FGSC A1156</strain>
    </source>
</reference>
<dbReference type="InterPro" id="IPR039421">
    <property type="entry name" value="Type_1_exporter"/>
</dbReference>
<feature type="transmembrane region" description="Helical" evidence="9">
    <location>
        <begin position="868"/>
        <end position="893"/>
    </location>
</feature>
<dbReference type="InterPro" id="IPR017871">
    <property type="entry name" value="ABC_transporter-like_CS"/>
</dbReference>
<protein>
    <submittedName>
        <fullName evidence="12">Multidrug resistance protein 4</fullName>
    </submittedName>
</protein>
<name>Q0CDR3_ASPTN</name>
<evidence type="ECO:0000256" key="9">
    <source>
        <dbReference type="SAM" id="Phobius"/>
    </source>
</evidence>
<dbReference type="CDD" id="cd18578">
    <property type="entry name" value="ABC_6TM_Pgp_ABCB1_D2_like"/>
    <property type="match status" value="1"/>
</dbReference>
<feature type="compositionally biased region" description="Polar residues" evidence="8">
    <location>
        <begin position="14"/>
        <end position="35"/>
    </location>
</feature>
<dbReference type="PROSITE" id="PS50893">
    <property type="entry name" value="ABC_TRANSPORTER_2"/>
    <property type="match status" value="2"/>
</dbReference>
<dbReference type="CDD" id="cd03249">
    <property type="entry name" value="ABC_MTABC3_MDL1_MDL2"/>
    <property type="match status" value="2"/>
</dbReference>
<dbReference type="SUPFAM" id="SSF90123">
    <property type="entry name" value="ABC transporter transmembrane region"/>
    <property type="match status" value="2"/>
</dbReference>
<dbReference type="GeneID" id="4353093"/>
<feature type="transmembrane region" description="Helical" evidence="9">
    <location>
        <begin position="1015"/>
        <end position="1036"/>
    </location>
</feature>
<evidence type="ECO:0000259" key="11">
    <source>
        <dbReference type="PROSITE" id="PS50929"/>
    </source>
</evidence>
<gene>
    <name evidence="12" type="ORF">ATEG_08171</name>
</gene>
<dbReference type="STRING" id="341663.Q0CDR3"/>
<dbReference type="HOGENOM" id="CLU_000604_17_2_1"/>
<feature type="transmembrane region" description="Helical" evidence="9">
    <location>
        <begin position="899"/>
        <end position="922"/>
    </location>
</feature>
<keyword evidence="7 9" id="KW-0472">Membrane</keyword>
<feature type="transmembrane region" description="Helical" evidence="9">
    <location>
        <begin position="753"/>
        <end position="772"/>
    </location>
</feature>
<comment type="similarity">
    <text evidence="2">Belongs to the ABC transporter superfamily. ABCB family. Multidrug resistance exporter (TC 3.A.1.201) subfamily.</text>
</comment>
<feature type="region of interest" description="Disordered" evidence="8">
    <location>
        <begin position="56"/>
        <end position="86"/>
    </location>
</feature>
<dbReference type="InterPro" id="IPR003593">
    <property type="entry name" value="AAA+_ATPase"/>
</dbReference>
<dbReference type="VEuPathDB" id="FungiDB:ATEG_08171"/>
<evidence type="ECO:0000313" key="13">
    <source>
        <dbReference type="Proteomes" id="UP000007963"/>
    </source>
</evidence>
<dbReference type="OrthoDB" id="6500128at2759"/>
<dbReference type="PROSITE" id="PS00211">
    <property type="entry name" value="ABC_TRANSPORTER_1"/>
    <property type="match status" value="2"/>
</dbReference>
<comment type="subcellular location">
    <subcellularLocation>
        <location evidence="1">Cell membrane</location>
        <topology evidence="1">Multi-pass membrane protein</topology>
    </subcellularLocation>
</comment>
<evidence type="ECO:0000256" key="7">
    <source>
        <dbReference type="ARBA" id="ARBA00023136"/>
    </source>
</evidence>
<sequence>MSKERQGTRYQMARTPTTDTPSSAGPVTPKSVSLSNSTEVTALPICGSAVSEIQVREDEPASARTVNDAVHRNSEDSDAQDPFSHFPPRERQILRDQVCLTEIKTGYFTLFRYATKWDLVIIVLSGCCAVVAGVGLPLMTVLFGTVTNTFRDFFLGSVTRPVFDNKLSSVVLYYVYLSVVVFVSSYVQTVGFLYTGEHLTAKIRTRYLTACTGEITTRITADTSLIQEGISEKLGMSLTAMATFVTALVIGFATLWKLTLIMIGGVVAIIIIMAICGLWIAKYQKQTLNAYAEGGTFVEETLNSIQAVTAFNTQEKLALHYDRYLKTAQRWDKRAKFTIALNIGAMFGTIYLNYALAFWMGGRFVTTAETTVGHVLTILMSTMNGAFALGSIAPNLQAFTTASSAGLKIFSMIDRSPPIDSGSVARRTISNVSGDIEFRGIRHVYPSRPDVVVLPDFNLKFPAGKMTALVGSSGSGKSTIVALLERFYNPIRGQILLDGVDITELNVKWLRSQIALVSQEPTLFGTTVYDNIRMGLIGTEFESVDEEKTTELVYNAARLASAHHFITKLPEGYQTNVGERGFLLSGGQKQRIAIARALVRNPRILLLDEPTSALDLESEAAFNKALEAGSAGRTTIVIAHRLTTVRNADNIVLMDRGRIVEQGTHEGLLESPNSTYRGMVEAQRIARRKRIRLSALEDPFWREQHGDKAELDLGVNILASAVEPALLEGMPSPEHYSIWELVKLILSFNRTDWHLMLLGFVTAAFCGIGNPVQSVFFAKEVVSLALPLSETATILSDSRFWSLMYVVLAAVVLVAYCVQGLAFAICSARLIRRVRDMAFRSLLRQSIEYFDKSEIGTLTSLLSTEATFVAGLSGTTLGTILTVLTTLVSSIVVSCVVGWKLALVCTATIPVLLGCGFLRFEVLFQLSKRAKRASQSSASFACEAIAAIRTVASLTGENAIVAQYQEQLHTQGRRSLRLYYKAAVLFAFSQSAVLLVIGLGFWYGGQLIGYGEYNLLHFFICFSAIIFGTQSAGSLFSFAPDMGKARAAAAILKQLFDIVPSIDSWSTSGERLTSIKGEIKFRDVHFAYATRPHRKVLRGLSLTIKPGQWVALVGTSGSGKSTVISLLERFYDPQSGGIYVDGRDIRRLNVSNYRSFLTLVGQEPTLFHGSIRENILQGTSRTEVTEEEILSVCKQANIYDFVMSLPKGDMLSGGQKQRVAIARALIRDPRILLLDEATSALDADSETAVQRALETAAKGRTTITVAHRLSTIQKADVIYVFHDGRVVETGTHQELMDRGGRYSDLVSLQH</sequence>
<dbReference type="GO" id="GO:0005743">
    <property type="term" value="C:mitochondrial inner membrane"/>
    <property type="evidence" value="ECO:0007669"/>
    <property type="project" value="TreeGrafter"/>
</dbReference>
<dbReference type="InterPro" id="IPR027417">
    <property type="entry name" value="P-loop_NTPase"/>
</dbReference>
<evidence type="ECO:0000256" key="5">
    <source>
        <dbReference type="ARBA" id="ARBA00022840"/>
    </source>
</evidence>
<evidence type="ECO:0000256" key="2">
    <source>
        <dbReference type="ARBA" id="ARBA00007577"/>
    </source>
</evidence>
<dbReference type="CDD" id="cd18577">
    <property type="entry name" value="ABC_6TM_Pgp_ABCB1_D1_like"/>
    <property type="match status" value="1"/>
</dbReference>
<dbReference type="GO" id="GO:0090374">
    <property type="term" value="P:oligopeptide export from mitochondrion"/>
    <property type="evidence" value="ECO:0007669"/>
    <property type="project" value="TreeGrafter"/>
</dbReference>
<dbReference type="FunFam" id="3.40.50.300:FF:000251">
    <property type="entry name" value="ABC transporter B family member 19"/>
    <property type="match status" value="1"/>
</dbReference>
<dbReference type="eggNOG" id="KOG0055">
    <property type="taxonomic scope" value="Eukaryota"/>
</dbReference>
<keyword evidence="5" id="KW-0067">ATP-binding</keyword>
<feature type="domain" description="ABC transporter" evidence="10">
    <location>
        <begin position="436"/>
        <end position="681"/>
    </location>
</feature>
<feature type="transmembrane region" description="Helical" evidence="9">
    <location>
        <begin position="372"/>
        <end position="393"/>
    </location>
</feature>
<feature type="transmembrane region" description="Helical" evidence="9">
    <location>
        <begin position="119"/>
        <end position="143"/>
    </location>
</feature>
<keyword evidence="6 9" id="KW-1133">Transmembrane helix</keyword>
<dbReference type="GO" id="GO:0016887">
    <property type="term" value="F:ATP hydrolysis activity"/>
    <property type="evidence" value="ECO:0007669"/>
    <property type="project" value="InterPro"/>
</dbReference>
<dbReference type="GO" id="GO:0005886">
    <property type="term" value="C:plasma membrane"/>
    <property type="evidence" value="ECO:0007669"/>
    <property type="project" value="UniProtKB-SubCell"/>
</dbReference>
<feature type="domain" description="ABC transporter" evidence="10">
    <location>
        <begin position="1079"/>
        <end position="1308"/>
    </location>
</feature>
<evidence type="ECO:0000256" key="6">
    <source>
        <dbReference type="ARBA" id="ARBA00022989"/>
    </source>
</evidence>
<dbReference type="GO" id="GO:0005524">
    <property type="term" value="F:ATP binding"/>
    <property type="evidence" value="ECO:0007669"/>
    <property type="project" value="UniProtKB-KW"/>
</dbReference>
<dbReference type="Pfam" id="PF00005">
    <property type="entry name" value="ABC_tran"/>
    <property type="match status" value="2"/>
</dbReference>
<evidence type="ECO:0000256" key="8">
    <source>
        <dbReference type="SAM" id="MobiDB-lite"/>
    </source>
</evidence>
<feature type="region of interest" description="Disordered" evidence="8">
    <location>
        <begin position="1"/>
        <end position="35"/>
    </location>
</feature>
<dbReference type="Gene3D" id="1.20.1560.10">
    <property type="entry name" value="ABC transporter type 1, transmembrane domain"/>
    <property type="match status" value="1"/>
</dbReference>
<organism evidence="12 13">
    <name type="scientific">Aspergillus terreus (strain NIH 2624 / FGSC A1156)</name>
    <dbReference type="NCBI Taxonomy" id="341663"/>
    <lineage>
        <taxon>Eukaryota</taxon>
        <taxon>Fungi</taxon>
        <taxon>Dikarya</taxon>
        <taxon>Ascomycota</taxon>
        <taxon>Pezizomycotina</taxon>
        <taxon>Eurotiomycetes</taxon>
        <taxon>Eurotiomycetidae</taxon>
        <taxon>Eurotiales</taxon>
        <taxon>Aspergillaceae</taxon>
        <taxon>Aspergillus</taxon>
        <taxon>Aspergillus subgen. Circumdati</taxon>
    </lineage>
</organism>
<feature type="transmembrane region" description="Helical" evidence="9">
    <location>
        <begin position="234"/>
        <end position="255"/>
    </location>
</feature>
<feature type="transmembrane region" description="Helical" evidence="9">
    <location>
        <begin position="339"/>
        <end position="360"/>
    </location>
</feature>
<proteinExistence type="inferred from homology"/>
<feature type="transmembrane region" description="Helical" evidence="9">
    <location>
        <begin position="171"/>
        <end position="194"/>
    </location>
</feature>
<evidence type="ECO:0000256" key="4">
    <source>
        <dbReference type="ARBA" id="ARBA00022741"/>
    </source>
</evidence>
<dbReference type="Gene3D" id="3.40.50.300">
    <property type="entry name" value="P-loop containing nucleotide triphosphate hydrolases"/>
    <property type="match status" value="2"/>
</dbReference>
<dbReference type="InterPro" id="IPR036640">
    <property type="entry name" value="ABC1_TM_sf"/>
</dbReference>
<dbReference type="GO" id="GO:0015421">
    <property type="term" value="F:ABC-type oligopeptide transporter activity"/>
    <property type="evidence" value="ECO:0007669"/>
    <property type="project" value="TreeGrafter"/>
</dbReference>
<dbReference type="PANTHER" id="PTHR43394">
    <property type="entry name" value="ATP-DEPENDENT PERMEASE MDL1, MITOCHONDRIAL"/>
    <property type="match status" value="1"/>
</dbReference>
<evidence type="ECO:0000256" key="3">
    <source>
        <dbReference type="ARBA" id="ARBA00022692"/>
    </source>
</evidence>
<dbReference type="PROSITE" id="PS50929">
    <property type="entry name" value="ABC_TM1F"/>
    <property type="match status" value="2"/>
</dbReference>
<feature type="transmembrane region" description="Helical" evidence="9">
    <location>
        <begin position="803"/>
        <end position="831"/>
    </location>
</feature>
<feature type="domain" description="ABC transmembrane type-1" evidence="11">
    <location>
        <begin position="757"/>
        <end position="1044"/>
    </location>
</feature>
<keyword evidence="4" id="KW-0547">Nucleotide-binding</keyword>
<dbReference type="RefSeq" id="XP_001216792.1">
    <property type="nucleotide sequence ID" value="XM_001216792.1"/>
</dbReference>
<evidence type="ECO:0000259" key="10">
    <source>
        <dbReference type="PROSITE" id="PS50893"/>
    </source>
</evidence>
<dbReference type="InterPro" id="IPR003439">
    <property type="entry name" value="ABC_transporter-like_ATP-bd"/>
</dbReference>
<dbReference type="SMART" id="SM00382">
    <property type="entry name" value="AAA"/>
    <property type="match status" value="2"/>
</dbReference>
<dbReference type="Pfam" id="PF00664">
    <property type="entry name" value="ABC_membrane"/>
    <property type="match status" value="2"/>
</dbReference>
<evidence type="ECO:0000313" key="12">
    <source>
        <dbReference type="EMBL" id="EAU31344.1"/>
    </source>
</evidence>
<dbReference type="InterPro" id="IPR011527">
    <property type="entry name" value="ABC1_TM_dom"/>
</dbReference>
<evidence type="ECO:0000256" key="1">
    <source>
        <dbReference type="ARBA" id="ARBA00004651"/>
    </source>
</evidence>
<feature type="transmembrane region" description="Helical" evidence="9">
    <location>
        <begin position="978"/>
        <end position="1003"/>
    </location>
</feature>
<keyword evidence="3 9" id="KW-0812">Transmembrane</keyword>
<feature type="domain" description="ABC transmembrane type-1" evidence="11">
    <location>
        <begin position="123"/>
        <end position="401"/>
    </location>
</feature>
<dbReference type="SUPFAM" id="SSF52540">
    <property type="entry name" value="P-loop containing nucleoside triphosphate hydrolases"/>
    <property type="match status" value="2"/>
</dbReference>
<dbReference type="PANTHER" id="PTHR43394:SF27">
    <property type="entry name" value="ATP-DEPENDENT TRANSLOCASE ABCB1-LIKE"/>
    <property type="match status" value="1"/>
</dbReference>
<feature type="transmembrane region" description="Helical" evidence="9">
    <location>
        <begin position="261"/>
        <end position="281"/>
    </location>
</feature>